<evidence type="ECO:0000313" key="5">
    <source>
        <dbReference type="Proteomes" id="UP001212152"/>
    </source>
</evidence>
<evidence type="ECO:0000256" key="1">
    <source>
        <dbReference type="SAM" id="Phobius"/>
    </source>
</evidence>
<evidence type="ECO:0000259" key="3">
    <source>
        <dbReference type="Pfam" id="PF02263"/>
    </source>
</evidence>
<evidence type="ECO:0000256" key="2">
    <source>
        <dbReference type="SAM" id="SignalP"/>
    </source>
</evidence>
<dbReference type="Gene3D" id="3.40.50.300">
    <property type="entry name" value="P-loop containing nucleotide triphosphate hydrolases"/>
    <property type="match status" value="1"/>
</dbReference>
<dbReference type="GO" id="GO:0005525">
    <property type="term" value="F:GTP binding"/>
    <property type="evidence" value="ECO:0007669"/>
    <property type="project" value="InterPro"/>
</dbReference>
<name>A0AAD5TQG1_9FUNG</name>
<dbReference type="PANTHER" id="PTHR10751">
    <property type="entry name" value="GUANYLATE BINDING PROTEIN"/>
    <property type="match status" value="1"/>
</dbReference>
<dbReference type="AlphaFoldDB" id="A0AAD5TQG1"/>
<dbReference type="Proteomes" id="UP001212152">
    <property type="component" value="Unassembled WGS sequence"/>
</dbReference>
<comment type="caution">
    <text evidence="4">The sequence shown here is derived from an EMBL/GenBank/DDBJ whole genome shotgun (WGS) entry which is preliminary data.</text>
</comment>
<feature type="transmembrane region" description="Helical" evidence="1">
    <location>
        <begin position="559"/>
        <end position="575"/>
    </location>
</feature>
<protein>
    <recommendedName>
        <fullName evidence="3">Guanylate-binding protein N-terminal domain-containing protein</fullName>
    </recommendedName>
</protein>
<keyword evidence="5" id="KW-1185">Reference proteome</keyword>
<dbReference type="Pfam" id="PF02263">
    <property type="entry name" value="GBP"/>
    <property type="match status" value="1"/>
</dbReference>
<keyword evidence="1" id="KW-0812">Transmembrane</keyword>
<feature type="domain" description="Guanylate-binding protein N-terminal" evidence="3">
    <location>
        <begin position="47"/>
        <end position="303"/>
    </location>
</feature>
<organism evidence="4 5">
    <name type="scientific">Geranomyces variabilis</name>
    <dbReference type="NCBI Taxonomy" id="109894"/>
    <lineage>
        <taxon>Eukaryota</taxon>
        <taxon>Fungi</taxon>
        <taxon>Fungi incertae sedis</taxon>
        <taxon>Chytridiomycota</taxon>
        <taxon>Chytridiomycota incertae sedis</taxon>
        <taxon>Chytridiomycetes</taxon>
        <taxon>Spizellomycetales</taxon>
        <taxon>Powellomycetaceae</taxon>
        <taxon>Geranomyces</taxon>
    </lineage>
</organism>
<feature type="signal peptide" evidence="2">
    <location>
        <begin position="1"/>
        <end position="21"/>
    </location>
</feature>
<proteinExistence type="predicted"/>
<keyword evidence="1" id="KW-1133">Transmembrane helix</keyword>
<keyword evidence="2" id="KW-0732">Signal</keyword>
<reference evidence="4" key="1">
    <citation type="submission" date="2020-05" db="EMBL/GenBank/DDBJ databases">
        <title>Phylogenomic resolution of chytrid fungi.</title>
        <authorList>
            <person name="Stajich J.E."/>
            <person name="Amses K."/>
            <person name="Simmons R."/>
            <person name="Seto K."/>
            <person name="Myers J."/>
            <person name="Bonds A."/>
            <person name="Quandt C.A."/>
            <person name="Barry K."/>
            <person name="Liu P."/>
            <person name="Grigoriev I."/>
            <person name="Longcore J.E."/>
            <person name="James T.Y."/>
        </authorList>
    </citation>
    <scope>NUCLEOTIDE SEQUENCE</scope>
    <source>
        <strain evidence="4">JEL0379</strain>
    </source>
</reference>
<sequence length="676" mass="75057">MSAGILTLLLRFTLLATCVLAERPILLFSREENAANPRLALTDEGQAFLESLPAPFAIISAVGPTRTGKSFLLNQLSEVRFDKNFNGATAAAPFSVGSGVVSHTHGLWIWPQVVSMKNGVPIYLVDSEGLHGVESVQSSAYEVELFVHATMLSSSLIYNTWAPMDASDVRTLKGLTAFARLFMMDVAAAAENTESQNGNELLAANPGSLDSPTLHWVVQNFNKHALQRAKWTPAEFLDQLIRKDAFLENANVDLQFLHQQFRSLELAPLSRPSDDDFIMAGNGEDVTWDDFRQEYRRDLAALAGSLRQSVRPKSLNGVPLSGRELVCLLKKSERAGPIQIPEHTAWDRAVHLKLEHEGQRLLDAFASLAESVLVEETATFELYSAKIKALANRHIVSMRGSVTSLGEDSTAMMAATHLERQLDAKVSNLLAGFIAYSEHQVKVLSDLEHDRFLQHLALYSRSSKLCQEWWLQSSLRKHLDREIAAHQARLGTIRHKLPARYDDGRLNALHRAGTGLAHERAQRVQAIRNDILLAHLDCPSPIDRAISITVPFVVRHRQLLTALGSILAAAGAFYLRDQLLSFTLRFASGLARVSSRIFQEFAAFIIPVLAVAYVLWIIVQFYILERNPSQLRYTPAGAVEEWATAKQAMSSVFTGIVSLTTIAGGVFLFLFARRYW</sequence>
<evidence type="ECO:0000313" key="4">
    <source>
        <dbReference type="EMBL" id="KAJ3184158.1"/>
    </source>
</evidence>
<dbReference type="SUPFAM" id="SSF52540">
    <property type="entry name" value="P-loop containing nucleoside triphosphate hydrolases"/>
    <property type="match status" value="1"/>
</dbReference>
<gene>
    <name evidence="4" type="ORF">HDU87_005004</name>
</gene>
<accession>A0AAD5TQG1</accession>
<feature type="transmembrane region" description="Helical" evidence="1">
    <location>
        <begin position="652"/>
        <end position="672"/>
    </location>
</feature>
<dbReference type="InterPro" id="IPR027417">
    <property type="entry name" value="P-loop_NTPase"/>
</dbReference>
<feature type="transmembrane region" description="Helical" evidence="1">
    <location>
        <begin position="601"/>
        <end position="623"/>
    </location>
</feature>
<dbReference type="GO" id="GO:0003924">
    <property type="term" value="F:GTPase activity"/>
    <property type="evidence" value="ECO:0007669"/>
    <property type="project" value="InterPro"/>
</dbReference>
<feature type="chain" id="PRO_5042253162" description="Guanylate-binding protein N-terminal domain-containing protein" evidence="2">
    <location>
        <begin position="22"/>
        <end position="676"/>
    </location>
</feature>
<keyword evidence="1" id="KW-0472">Membrane</keyword>
<dbReference type="EMBL" id="JADGJQ010000004">
    <property type="protein sequence ID" value="KAJ3184158.1"/>
    <property type="molecule type" value="Genomic_DNA"/>
</dbReference>
<dbReference type="InterPro" id="IPR015894">
    <property type="entry name" value="Guanylate-bd_N"/>
</dbReference>